<evidence type="ECO:0000313" key="3">
    <source>
        <dbReference type="EMBL" id="SDB24935.1"/>
    </source>
</evidence>
<dbReference type="SUPFAM" id="SSF56601">
    <property type="entry name" value="beta-lactamase/transpeptidase-like"/>
    <property type="match status" value="1"/>
</dbReference>
<dbReference type="EMBL" id="FMXQ01000003">
    <property type="protein sequence ID" value="SDB24935.1"/>
    <property type="molecule type" value="Genomic_DNA"/>
</dbReference>
<evidence type="ECO:0000256" key="1">
    <source>
        <dbReference type="ARBA" id="ARBA00001526"/>
    </source>
</evidence>
<dbReference type="Pfam" id="PF13354">
    <property type="entry name" value="Beta-lactamase2"/>
    <property type="match status" value="1"/>
</dbReference>
<comment type="catalytic activity">
    <reaction evidence="1">
        <text>a beta-lactam + H2O = a substituted beta-amino acid</text>
        <dbReference type="Rhea" id="RHEA:20401"/>
        <dbReference type="ChEBI" id="CHEBI:15377"/>
        <dbReference type="ChEBI" id="CHEBI:35627"/>
        <dbReference type="ChEBI" id="CHEBI:140347"/>
        <dbReference type="EC" id="3.5.2.6"/>
    </reaction>
</comment>
<dbReference type="PANTHER" id="PTHR35333">
    <property type="entry name" value="BETA-LACTAMASE"/>
    <property type="match status" value="1"/>
</dbReference>
<gene>
    <name evidence="3" type="ORF">SAMN02982931_01934</name>
</gene>
<accession>A0A1G6BWH2</accession>
<organism evidence="3 4">
    <name type="scientific">Bauldia litoralis</name>
    <dbReference type="NCBI Taxonomy" id="665467"/>
    <lineage>
        <taxon>Bacteria</taxon>
        <taxon>Pseudomonadati</taxon>
        <taxon>Pseudomonadota</taxon>
        <taxon>Alphaproteobacteria</taxon>
        <taxon>Hyphomicrobiales</taxon>
        <taxon>Kaistiaceae</taxon>
        <taxon>Bauldia</taxon>
    </lineage>
</organism>
<evidence type="ECO:0000313" key="4">
    <source>
        <dbReference type="Proteomes" id="UP000199071"/>
    </source>
</evidence>
<name>A0A1G6BWH2_9HYPH</name>
<dbReference type="Proteomes" id="UP000199071">
    <property type="component" value="Unassembled WGS sequence"/>
</dbReference>
<dbReference type="GO" id="GO:0008800">
    <property type="term" value="F:beta-lactamase activity"/>
    <property type="evidence" value="ECO:0007669"/>
    <property type="project" value="UniProtKB-EC"/>
</dbReference>
<keyword evidence="4" id="KW-1185">Reference proteome</keyword>
<dbReference type="InterPro" id="IPR045155">
    <property type="entry name" value="Beta-lactam_cat"/>
</dbReference>
<protein>
    <submittedName>
        <fullName evidence="3">Beta-lactamase class A</fullName>
    </submittedName>
</protein>
<dbReference type="AlphaFoldDB" id="A0A1G6BWH2"/>
<dbReference type="GO" id="GO:0030655">
    <property type="term" value="P:beta-lactam antibiotic catabolic process"/>
    <property type="evidence" value="ECO:0007669"/>
    <property type="project" value="InterPro"/>
</dbReference>
<sequence>MSELNWIQVLEHRLTHLADSLRADWGIFVHFVNGGGEIAINADRQQDTMSLIKVALLVTLMRKVETGEVDLATRVTLGDDDKRLGTGVLFLFDAGATFTLKDAAWLMIVISDNSATDIVLDAVGGPEAVNQTMAALGLDQITMTGNALAWFRALAGSMDPELATVAPGELARRGYPFKTPVSFAAARERYHFGEDRPFALATARSLGLLMLQIHDHRCASPESCETMLAMLRGQQLHSMLPKYMWGVTAAHKTGNFPPFISSDLGIFTPAAGSPVIISIMTQQHRGQRALVEDTVARMGELIIHAAEGIPD</sequence>
<reference evidence="3 4" key="1">
    <citation type="submission" date="2016-10" db="EMBL/GenBank/DDBJ databases">
        <authorList>
            <person name="de Groot N.N."/>
        </authorList>
    </citation>
    <scope>NUCLEOTIDE SEQUENCE [LARGE SCALE GENOMIC DNA]</scope>
    <source>
        <strain evidence="3 4">ATCC 35022</strain>
    </source>
</reference>
<dbReference type="RefSeq" id="WP_175478365.1">
    <property type="nucleotide sequence ID" value="NZ_FMXQ01000003.1"/>
</dbReference>
<dbReference type="STRING" id="665467.SAMN02982931_01934"/>
<dbReference type="InterPro" id="IPR000871">
    <property type="entry name" value="Beta-lactam_class-A"/>
</dbReference>
<proteinExistence type="predicted"/>
<dbReference type="InterPro" id="IPR012338">
    <property type="entry name" value="Beta-lactam/transpept-like"/>
</dbReference>
<dbReference type="GO" id="GO:0046677">
    <property type="term" value="P:response to antibiotic"/>
    <property type="evidence" value="ECO:0007669"/>
    <property type="project" value="InterPro"/>
</dbReference>
<dbReference type="PANTHER" id="PTHR35333:SF4">
    <property type="entry name" value="SLR0121 PROTEIN"/>
    <property type="match status" value="1"/>
</dbReference>
<dbReference type="Gene3D" id="3.40.710.10">
    <property type="entry name" value="DD-peptidase/beta-lactamase superfamily"/>
    <property type="match status" value="1"/>
</dbReference>
<feature type="domain" description="Beta-lactamase class A catalytic" evidence="2">
    <location>
        <begin position="26"/>
        <end position="281"/>
    </location>
</feature>
<evidence type="ECO:0000259" key="2">
    <source>
        <dbReference type="Pfam" id="PF13354"/>
    </source>
</evidence>